<protein>
    <recommendedName>
        <fullName evidence="4">DUF4188 domain-containing protein</fullName>
    </recommendedName>
</protein>
<evidence type="ECO:0000313" key="2">
    <source>
        <dbReference type="EMBL" id="SHE55349.1"/>
    </source>
</evidence>
<keyword evidence="3" id="KW-1185">Reference proteome</keyword>
<feature type="region of interest" description="Disordered" evidence="1">
    <location>
        <begin position="148"/>
        <end position="167"/>
    </location>
</feature>
<dbReference type="Proteomes" id="UP000183987">
    <property type="component" value="Unassembled WGS sequence"/>
</dbReference>
<name>A0A1M4UEZ7_LOKAT</name>
<proteinExistence type="predicted"/>
<organism evidence="2 3">
    <name type="scientific">Loktanella atrilutea</name>
    <dbReference type="NCBI Taxonomy" id="366533"/>
    <lineage>
        <taxon>Bacteria</taxon>
        <taxon>Pseudomonadati</taxon>
        <taxon>Pseudomonadota</taxon>
        <taxon>Alphaproteobacteria</taxon>
        <taxon>Rhodobacterales</taxon>
        <taxon>Roseobacteraceae</taxon>
        <taxon>Loktanella</taxon>
    </lineage>
</organism>
<evidence type="ECO:0000256" key="1">
    <source>
        <dbReference type="SAM" id="MobiDB-lite"/>
    </source>
</evidence>
<dbReference type="Pfam" id="PF13826">
    <property type="entry name" value="Monooxy_af470-like"/>
    <property type="match status" value="1"/>
</dbReference>
<gene>
    <name evidence="2" type="ORF">SAMN05444339_101702</name>
</gene>
<dbReference type="AlphaFoldDB" id="A0A1M4UEZ7"/>
<evidence type="ECO:0008006" key="4">
    <source>
        <dbReference type="Google" id="ProtNLM"/>
    </source>
</evidence>
<reference evidence="3" key="1">
    <citation type="submission" date="2016-11" db="EMBL/GenBank/DDBJ databases">
        <authorList>
            <person name="Varghese N."/>
            <person name="Submissions S."/>
        </authorList>
    </citation>
    <scope>NUCLEOTIDE SEQUENCE [LARGE SCALE GENOMIC DNA]</scope>
    <source>
        <strain evidence="3">DSM 29326</strain>
    </source>
</reference>
<accession>A0A1M4UEZ7</accession>
<dbReference type="InterPro" id="IPR025444">
    <property type="entry name" value="Monooxy_af470"/>
</dbReference>
<dbReference type="EMBL" id="FQUE01000001">
    <property type="protein sequence ID" value="SHE55349.1"/>
    <property type="molecule type" value="Genomic_DNA"/>
</dbReference>
<dbReference type="STRING" id="366533.SAMN05444339_101702"/>
<sequence length="167" mass="19075">MVIPMPPIDPRRMSARIEGDFVVFLIGLRINAWHKPQKWFPALMAMPRMLQELAARPVEETGFLGHNGLNRHCIVQYWRSFDHLESYARAPDRSHFPAWTAFNARMKDSRGDVGIWHETYLVRAGDFEAIYSGMPPYGLGRVAERVPATGSRNAARGRLRTTAPTRD</sequence>
<evidence type="ECO:0000313" key="3">
    <source>
        <dbReference type="Proteomes" id="UP000183987"/>
    </source>
</evidence>